<keyword evidence="10" id="KW-0812">Transmembrane</keyword>
<dbReference type="GeneID" id="110980263"/>
<keyword evidence="6" id="KW-0406">Ion transport</keyword>
<keyword evidence="3" id="KW-0813">Transport</keyword>
<keyword evidence="11" id="KW-1185">Reference proteome</keyword>
<evidence type="ECO:0000256" key="6">
    <source>
        <dbReference type="ARBA" id="ARBA00023065"/>
    </source>
</evidence>
<dbReference type="GO" id="GO:0031966">
    <property type="term" value="C:mitochondrial membrane"/>
    <property type="evidence" value="ECO:0007669"/>
    <property type="project" value="UniProtKB-SubCell"/>
</dbReference>
<proteinExistence type="inferred from homology"/>
<keyword evidence="7" id="KW-0496">Mitochondrion</keyword>
<dbReference type="OMA" id="HKYVQPK"/>
<evidence type="ECO:0000313" key="11">
    <source>
        <dbReference type="Proteomes" id="UP000694845"/>
    </source>
</evidence>
<keyword evidence="5" id="KW-0375">Hydrogen ion transport</keyword>
<dbReference type="Proteomes" id="UP000694845">
    <property type="component" value="Unplaced"/>
</dbReference>
<dbReference type="PANTHER" id="PTHR13080">
    <property type="entry name" value="ATP SYNTHASE F CHAIN, MITOCHONDRIAL-RELATED"/>
    <property type="match status" value="1"/>
</dbReference>
<keyword evidence="9" id="KW-0066">ATP synthesis</keyword>
<gene>
    <name evidence="12" type="primary">LOC110980263</name>
</gene>
<comment type="similarity">
    <text evidence="2">Belongs to the ATPase F chain family.</text>
</comment>
<evidence type="ECO:0000256" key="8">
    <source>
        <dbReference type="ARBA" id="ARBA00023136"/>
    </source>
</evidence>
<keyword evidence="8 10" id="KW-0472">Membrane</keyword>
<evidence type="ECO:0000256" key="4">
    <source>
        <dbReference type="ARBA" id="ARBA00022547"/>
    </source>
</evidence>
<dbReference type="OrthoDB" id="8921675at2759"/>
<keyword evidence="4" id="KW-0138">CF(0)</keyword>
<dbReference type="GO" id="GO:0046933">
    <property type="term" value="F:proton-transporting ATP synthase activity, rotational mechanism"/>
    <property type="evidence" value="ECO:0007669"/>
    <property type="project" value="TreeGrafter"/>
</dbReference>
<dbReference type="PANTHER" id="PTHR13080:SF20">
    <property type="entry name" value="ATP SYNTHASE SUBUNIT F, MITOCHONDRIAL-RELATED"/>
    <property type="match status" value="1"/>
</dbReference>
<evidence type="ECO:0000256" key="10">
    <source>
        <dbReference type="SAM" id="Phobius"/>
    </source>
</evidence>
<dbReference type="GO" id="GO:0042776">
    <property type="term" value="P:proton motive force-driven mitochondrial ATP synthesis"/>
    <property type="evidence" value="ECO:0007669"/>
    <property type="project" value="TreeGrafter"/>
</dbReference>
<evidence type="ECO:0000256" key="5">
    <source>
        <dbReference type="ARBA" id="ARBA00022781"/>
    </source>
</evidence>
<dbReference type="GO" id="GO:0045259">
    <property type="term" value="C:proton-transporting ATP synthase complex"/>
    <property type="evidence" value="ECO:0007669"/>
    <property type="project" value="UniProtKB-KW"/>
</dbReference>
<evidence type="ECO:0000256" key="1">
    <source>
        <dbReference type="ARBA" id="ARBA00004325"/>
    </source>
</evidence>
<evidence type="ECO:0000256" key="3">
    <source>
        <dbReference type="ARBA" id="ARBA00022448"/>
    </source>
</evidence>
<dbReference type="Pfam" id="PF10206">
    <property type="entry name" value="WRW"/>
    <property type="match status" value="1"/>
</dbReference>
<keyword evidence="10" id="KW-1133">Transmembrane helix</keyword>
<dbReference type="RefSeq" id="XP_022092484.1">
    <property type="nucleotide sequence ID" value="XM_022236792.1"/>
</dbReference>
<evidence type="ECO:0000256" key="7">
    <source>
        <dbReference type="ARBA" id="ARBA00023128"/>
    </source>
</evidence>
<reference evidence="12" key="1">
    <citation type="submission" date="2025-08" db="UniProtKB">
        <authorList>
            <consortium name="RefSeq"/>
        </authorList>
    </citation>
    <scope>IDENTIFICATION</scope>
</reference>
<sequence>MADKTAVSELRLSEVKLGQLPRWLASCSFSPFSMWGAVIRGKNRYYHKYVNVRKTGVAPVGQFVAVCIIVSYIWRYKGEKHHRLRKHHW</sequence>
<evidence type="ECO:0000256" key="2">
    <source>
        <dbReference type="ARBA" id="ARBA00005895"/>
    </source>
</evidence>
<comment type="subcellular location">
    <subcellularLocation>
        <location evidence="1">Mitochondrion membrane</location>
    </subcellularLocation>
</comment>
<name>A0A8B7YGX0_ACAPL</name>
<organism evidence="11 12">
    <name type="scientific">Acanthaster planci</name>
    <name type="common">Crown-of-thorns starfish</name>
    <dbReference type="NCBI Taxonomy" id="133434"/>
    <lineage>
        <taxon>Eukaryota</taxon>
        <taxon>Metazoa</taxon>
        <taxon>Echinodermata</taxon>
        <taxon>Eleutherozoa</taxon>
        <taxon>Asterozoa</taxon>
        <taxon>Asteroidea</taxon>
        <taxon>Valvatacea</taxon>
        <taxon>Valvatida</taxon>
        <taxon>Acanthasteridae</taxon>
        <taxon>Acanthaster</taxon>
    </lineage>
</organism>
<evidence type="ECO:0000313" key="12">
    <source>
        <dbReference type="RefSeq" id="XP_022092484.1"/>
    </source>
</evidence>
<evidence type="ECO:0000256" key="9">
    <source>
        <dbReference type="ARBA" id="ARBA00023310"/>
    </source>
</evidence>
<accession>A0A8B7YGX0</accession>
<dbReference type="AlphaFoldDB" id="A0A8B7YGX0"/>
<dbReference type="InterPro" id="IPR019344">
    <property type="entry name" value="F1F0-ATPsyn_F_prd"/>
</dbReference>
<feature type="transmembrane region" description="Helical" evidence="10">
    <location>
        <begin position="59"/>
        <end position="76"/>
    </location>
</feature>
<protein>
    <submittedName>
        <fullName evidence="12">ATP synthase subunit f, mitochondrial-like isoform X2</fullName>
    </submittedName>
</protein>